<keyword evidence="3" id="KW-1185">Reference proteome</keyword>
<organism evidence="2 3">
    <name type="scientific">Citrus unshiu</name>
    <name type="common">Satsuma mandarin</name>
    <name type="synonym">Citrus nobilis var. unshiu</name>
    <dbReference type="NCBI Taxonomy" id="55188"/>
    <lineage>
        <taxon>Eukaryota</taxon>
        <taxon>Viridiplantae</taxon>
        <taxon>Streptophyta</taxon>
        <taxon>Embryophyta</taxon>
        <taxon>Tracheophyta</taxon>
        <taxon>Spermatophyta</taxon>
        <taxon>Magnoliopsida</taxon>
        <taxon>eudicotyledons</taxon>
        <taxon>Gunneridae</taxon>
        <taxon>Pentapetalae</taxon>
        <taxon>rosids</taxon>
        <taxon>malvids</taxon>
        <taxon>Sapindales</taxon>
        <taxon>Rutaceae</taxon>
        <taxon>Aurantioideae</taxon>
        <taxon>Citrus</taxon>
    </lineage>
</organism>
<evidence type="ECO:0000313" key="3">
    <source>
        <dbReference type="Proteomes" id="UP000236630"/>
    </source>
</evidence>
<dbReference type="AlphaFoldDB" id="A0A2H5QAU7"/>
<proteinExistence type="predicted"/>
<feature type="compositionally biased region" description="Pro residues" evidence="1">
    <location>
        <begin position="22"/>
        <end position="35"/>
    </location>
</feature>
<dbReference type="PANTHER" id="PTHR33670:SF15">
    <property type="entry name" value="OS02G0797600 PROTEIN"/>
    <property type="match status" value="1"/>
</dbReference>
<reference evidence="2 3" key="1">
    <citation type="journal article" date="2017" name="Front. Genet.">
        <title>Draft sequencing of the heterozygous diploid genome of Satsuma (Citrus unshiu Marc.) using a hybrid assembly approach.</title>
        <authorList>
            <person name="Shimizu T."/>
            <person name="Tanizawa Y."/>
            <person name="Mochizuki T."/>
            <person name="Nagasaki H."/>
            <person name="Yoshioka T."/>
            <person name="Toyoda A."/>
            <person name="Fujiyama A."/>
            <person name="Kaminuma E."/>
            <person name="Nakamura Y."/>
        </authorList>
    </citation>
    <scope>NUCLEOTIDE SEQUENCE [LARGE SCALE GENOMIC DNA]</scope>
    <source>
        <strain evidence="3">cv. Miyagawa wase</strain>
    </source>
</reference>
<dbReference type="PANTHER" id="PTHR33670">
    <property type="entry name" value="SPLICING FACTOR, PROLINE- AND GLUTAMINE-RICH-LIKE"/>
    <property type="match status" value="1"/>
</dbReference>
<dbReference type="Proteomes" id="UP000236630">
    <property type="component" value="Unassembled WGS sequence"/>
</dbReference>
<name>A0A2H5QAU7_CITUN</name>
<feature type="region of interest" description="Disordered" evidence="1">
    <location>
        <begin position="15"/>
        <end position="56"/>
    </location>
</feature>
<gene>
    <name evidence="2" type="ORF">CUMW_212530</name>
</gene>
<protein>
    <submittedName>
        <fullName evidence="2">Uncharacterized protein</fullName>
    </submittedName>
</protein>
<accession>A0A2H5QAU7</accession>
<sequence length="146" mass="15952">MATAFLHSQDCLRNFRSSPRFNKPPPGPNPTPKPVPNLFSNRLRRKRRSGDDQSRSLTVIKLPSQNNLVIGRVKILKHGEAVLPPSLIKKEDASEKQIAVCSSNVESDNVDFVAGMAFFSSPPPSAVPLPRFLPINVSHASTCGLV</sequence>
<evidence type="ECO:0000313" key="2">
    <source>
        <dbReference type="EMBL" id="GAY61766.1"/>
    </source>
</evidence>
<comment type="caution">
    <text evidence="2">The sequence shown here is derived from an EMBL/GenBank/DDBJ whole genome shotgun (WGS) entry which is preliminary data.</text>
</comment>
<dbReference type="EMBL" id="BDQV01000281">
    <property type="protein sequence ID" value="GAY61766.1"/>
    <property type="molecule type" value="Genomic_DNA"/>
</dbReference>
<evidence type="ECO:0000256" key="1">
    <source>
        <dbReference type="SAM" id="MobiDB-lite"/>
    </source>
</evidence>